<dbReference type="GO" id="GO:0008171">
    <property type="term" value="F:O-methyltransferase activity"/>
    <property type="evidence" value="ECO:0007669"/>
    <property type="project" value="TreeGrafter"/>
</dbReference>
<dbReference type="GO" id="GO:0032259">
    <property type="term" value="P:methylation"/>
    <property type="evidence" value="ECO:0007669"/>
    <property type="project" value="UniProtKB-KW"/>
</dbReference>
<dbReference type="PANTHER" id="PTHR36973">
    <property type="entry name" value="SLL1456 PROTEIN-RELATED"/>
    <property type="match status" value="1"/>
</dbReference>
<evidence type="ECO:0000313" key="2">
    <source>
        <dbReference type="EMBL" id="PSL47312.1"/>
    </source>
</evidence>
<dbReference type="SUPFAM" id="SSF53335">
    <property type="entry name" value="S-adenosyl-L-methionine-dependent methyltransferases"/>
    <property type="match status" value="1"/>
</dbReference>
<sequence length="270" mass="30151">MHPLAKSVKRVYVFLFARKAFYSFNLFFYKLSMCGMGIRNYENERVSGEKAFIKFLITGKKLLSGVILDVGANVGNYAIMLRRNEITLPIFSFEPHPVAFKKLIAASRSYQFTAVPAGAGERSTIAAMYDYAGGGGSEHASMYKGVIEDLRSSHAEEVAILLTTIDQFVEENNISKIALLKIDTEGNELNVLKGAGKTIQKGLIEIIQFEFNEMNVISRTFFKDIVDILPGYDFYRLLPDGLKALGQYNTTGFEIFSFQNIAALKKRATA</sequence>
<proteinExistence type="predicted"/>
<accession>A0A2P8HM77</accession>
<keyword evidence="2" id="KW-0489">Methyltransferase</keyword>
<organism evidence="2 3">
    <name type="scientific">Chitinophaga niastensis</name>
    <dbReference type="NCBI Taxonomy" id="536980"/>
    <lineage>
        <taxon>Bacteria</taxon>
        <taxon>Pseudomonadati</taxon>
        <taxon>Bacteroidota</taxon>
        <taxon>Chitinophagia</taxon>
        <taxon>Chitinophagales</taxon>
        <taxon>Chitinophagaceae</taxon>
        <taxon>Chitinophaga</taxon>
    </lineage>
</organism>
<comment type="caution">
    <text evidence="2">The sequence shown here is derived from an EMBL/GenBank/DDBJ whole genome shotgun (WGS) entry which is preliminary data.</text>
</comment>
<dbReference type="InterPro" id="IPR053188">
    <property type="entry name" value="FkbM_Methyltransferase"/>
</dbReference>
<dbReference type="EMBL" id="PYAW01000002">
    <property type="protein sequence ID" value="PSL47312.1"/>
    <property type="molecule type" value="Genomic_DNA"/>
</dbReference>
<dbReference type="NCBIfam" id="TIGR01444">
    <property type="entry name" value="fkbM_fam"/>
    <property type="match status" value="1"/>
</dbReference>
<dbReference type="Pfam" id="PF05050">
    <property type="entry name" value="Methyltransf_21"/>
    <property type="match status" value="1"/>
</dbReference>
<keyword evidence="2" id="KW-0808">Transferase</keyword>
<name>A0A2P8HM77_CHINA</name>
<dbReference type="AlphaFoldDB" id="A0A2P8HM77"/>
<reference evidence="2 3" key="1">
    <citation type="submission" date="2018-03" db="EMBL/GenBank/DDBJ databases">
        <title>Genomic Encyclopedia of Archaeal and Bacterial Type Strains, Phase II (KMG-II): from individual species to whole genera.</title>
        <authorList>
            <person name="Goeker M."/>
        </authorList>
    </citation>
    <scope>NUCLEOTIDE SEQUENCE [LARGE SCALE GENOMIC DNA]</scope>
    <source>
        <strain evidence="2 3">DSM 24859</strain>
    </source>
</reference>
<dbReference type="PANTHER" id="PTHR36973:SF4">
    <property type="entry name" value="NODULATION PROTEIN"/>
    <property type="match status" value="1"/>
</dbReference>
<dbReference type="Gene3D" id="3.40.50.150">
    <property type="entry name" value="Vaccinia Virus protein VP39"/>
    <property type="match status" value="1"/>
</dbReference>
<dbReference type="InterPro" id="IPR029063">
    <property type="entry name" value="SAM-dependent_MTases_sf"/>
</dbReference>
<gene>
    <name evidence="2" type="ORF">CLV51_102158</name>
</gene>
<evidence type="ECO:0000259" key="1">
    <source>
        <dbReference type="Pfam" id="PF05050"/>
    </source>
</evidence>
<feature type="domain" description="Methyltransferase FkbM" evidence="1">
    <location>
        <begin position="69"/>
        <end position="234"/>
    </location>
</feature>
<protein>
    <submittedName>
        <fullName evidence="2">FkbM family methyltransferase</fullName>
    </submittedName>
</protein>
<dbReference type="Proteomes" id="UP000240971">
    <property type="component" value="Unassembled WGS sequence"/>
</dbReference>
<keyword evidence="3" id="KW-1185">Reference proteome</keyword>
<dbReference type="InterPro" id="IPR006342">
    <property type="entry name" value="FkbM_mtfrase"/>
</dbReference>
<dbReference type="OrthoDB" id="9812600at2"/>
<evidence type="ECO:0000313" key="3">
    <source>
        <dbReference type="Proteomes" id="UP000240971"/>
    </source>
</evidence>